<feature type="region of interest" description="Disordered" evidence="1">
    <location>
        <begin position="398"/>
        <end position="417"/>
    </location>
</feature>
<feature type="compositionally biased region" description="Polar residues" evidence="1">
    <location>
        <begin position="192"/>
        <end position="217"/>
    </location>
</feature>
<protein>
    <submittedName>
        <fullName evidence="2">Uncharacterized protein</fullName>
    </submittedName>
</protein>
<gene>
    <name evidence="2" type="ORF">BELL_0146g00070</name>
</gene>
<feature type="compositionally biased region" description="Low complexity" evidence="1">
    <location>
        <begin position="33"/>
        <end position="45"/>
    </location>
</feature>
<organism evidence="2 3">
    <name type="scientific">Botrytis elliptica</name>
    <dbReference type="NCBI Taxonomy" id="278938"/>
    <lineage>
        <taxon>Eukaryota</taxon>
        <taxon>Fungi</taxon>
        <taxon>Dikarya</taxon>
        <taxon>Ascomycota</taxon>
        <taxon>Pezizomycotina</taxon>
        <taxon>Leotiomycetes</taxon>
        <taxon>Helotiales</taxon>
        <taxon>Sclerotiniaceae</taxon>
        <taxon>Botrytis</taxon>
    </lineage>
</organism>
<evidence type="ECO:0000313" key="2">
    <source>
        <dbReference type="EMBL" id="TGO76606.1"/>
    </source>
</evidence>
<dbReference type="Proteomes" id="UP000297229">
    <property type="component" value="Unassembled WGS sequence"/>
</dbReference>
<evidence type="ECO:0000313" key="3">
    <source>
        <dbReference type="Proteomes" id="UP000297229"/>
    </source>
</evidence>
<reference evidence="2 3" key="1">
    <citation type="submission" date="2017-12" db="EMBL/GenBank/DDBJ databases">
        <title>Comparative genomics of Botrytis spp.</title>
        <authorList>
            <person name="Valero-Jimenez C.A."/>
            <person name="Tapia P."/>
            <person name="Veloso J."/>
            <person name="Silva-Moreno E."/>
            <person name="Staats M."/>
            <person name="Valdes J.H."/>
            <person name="Van Kan J.A.L."/>
        </authorList>
    </citation>
    <scope>NUCLEOTIDE SEQUENCE [LARGE SCALE GENOMIC DNA]</scope>
    <source>
        <strain evidence="2 3">Be9601</strain>
    </source>
</reference>
<dbReference type="OrthoDB" id="3551558at2759"/>
<sequence>MPGGTIDEQATLGELYNDGFSEVPLSNYEEMPDTPNSPSTKNPPNEDYNYVDTEQVKRYTCPYCTKSYINTRESMSHIAPVDMEQEEVLKCPHCEIPSIREKLQFTEETIEARPRKIYTPISTGAKRFLCPYCKRAFNTSFETMWTIVPKITEQGELLTCLYCVESSLKSTLESHADTMFRKFPHIAIPADETSSSNSKIHPSHQTSFPDQASTGTPSSRFLEKIIHTPASQISPDQQPAFQTILDQQSAIQGTTNQHSVFQLPFNQQPAFQSSSHEQPVFDSNSHQQPTFQSNLYQQNPAIYPNPSPQPAFQITLDQRSGIQNITNQYPAFQTAFDQQPAFQPSLNRPSISQFSFNQQSTFSPTHHQQPAFRTNPYQQPIARPTLDQQQPAVRSNFNQQSTFGSNTDQQLASNPFSQSDPFETYKCESCDLEFYSQRILSLHKGQCCESKVGYFCPERSCYFHRENHEKGFLHLENLRRHVREKHNYSHDYLVLRDYRGEVRDSRALLGSRFL</sequence>
<feature type="region of interest" description="Disordered" evidence="1">
    <location>
        <begin position="271"/>
        <end position="290"/>
    </location>
</feature>
<evidence type="ECO:0000256" key="1">
    <source>
        <dbReference type="SAM" id="MobiDB-lite"/>
    </source>
</evidence>
<comment type="caution">
    <text evidence="2">The sequence shown here is derived from an EMBL/GenBank/DDBJ whole genome shotgun (WGS) entry which is preliminary data.</text>
</comment>
<dbReference type="AlphaFoldDB" id="A0A4Z1JSZ4"/>
<feature type="region of interest" description="Disordered" evidence="1">
    <location>
        <begin position="191"/>
        <end position="217"/>
    </location>
</feature>
<dbReference type="STRING" id="278938.A0A4Z1JSZ4"/>
<proteinExistence type="predicted"/>
<name>A0A4Z1JSZ4_9HELO</name>
<accession>A0A4Z1JSZ4</accession>
<feature type="region of interest" description="Disordered" evidence="1">
    <location>
        <begin position="24"/>
        <end position="48"/>
    </location>
</feature>
<keyword evidence="3" id="KW-1185">Reference proteome</keyword>
<dbReference type="EMBL" id="PQXM01000145">
    <property type="protein sequence ID" value="TGO76606.1"/>
    <property type="molecule type" value="Genomic_DNA"/>
</dbReference>